<evidence type="ECO:0008006" key="3">
    <source>
        <dbReference type="Google" id="ProtNLM"/>
    </source>
</evidence>
<keyword evidence="1" id="KW-0472">Membrane</keyword>
<dbReference type="EMBL" id="CP157485">
    <property type="protein sequence ID" value="XBO48715.1"/>
    <property type="molecule type" value="Genomic_DNA"/>
</dbReference>
<keyword evidence="1" id="KW-0812">Transmembrane</keyword>
<organism evidence="2">
    <name type="scientific">Pedobacter sp. KACC 23697</name>
    <dbReference type="NCBI Taxonomy" id="3149230"/>
    <lineage>
        <taxon>Bacteria</taxon>
        <taxon>Pseudomonadati</taxon>
        <taxon>Bacteroidota</taxon>
        <taxon>Sphingobacteriia</taxon>
        <taxon>Sphingobacteriales</taxon>
        <taxon>Sphingobacteriaceae</taxon>
        <taxon>Pedobacter</taxon>
    </lineage>
</organism>
<feature type="transmembrane region" description="Helical" evidence="1">
    <location>
        <begin position="12"/>
        <end position="32"/>
    </location>
</feature>
<dbReference type="AlphaFoldDB" id="A0AAU7K879"/>
<proteinExistence type="predicted"/>
<evidence type="ECO:0000256" key="1">
    <source>
        <dbReference type="SAM" id="Phobius"/>
    </source>
</evidence>
<feature type="transmembrane region" description="Helical" evidence="1">
    <location>
        <begin position="121"/>
        <end position="142"/>
    </location>
</feature>
<reference evidence="2" key="1">
    <citation type="submission" date="2024-05" db="EMBL/GenBank/DDBJ databases">
        <authorList>
            <person name="Kim S."/>
            <person name="Heo J."/>
            <person name="Choi H."/>
            <person name="Choi Y."/>
            <person name="Kwon S.-W."/>
            <person name="Kim Y."/>
        </authorList>
    </citation>
    <scope>NUCLEOTIDE SEQUENCE</scope>
    <source>
        <strain evidence="2">KACC 23697</strain>
    </source>
</reference>
<evidence type="ECO:0000313" key="2">
    <source>
        <dbReference type="EMBL" id="XBO48715.1"/>
    </source>
</evidence>
<gene>
    <name evidence="2" type="ORF">ABEG20_03770</name>
</gene>
<protein>
    <recommendedName>
        <fullName evidence="3">DUF2975 domain-containing protein</fullName>
    </recommendedName>
</protein>
<feature type="transmembrane region" description="Helical" evidence="1">
    <location>
        <begin position="162"/>
        <end position="183"/>
    </location>
</feature>
<sequence length="195" mass="21751">MSNTIKILRNSAYSLIFYALVSVFAHFIYAVIDFNKGSLTINVVRNAPVSKLNIKGFNFTNSGVGKIQLRPSLKQSLALENQIFDDGGAGVVFFLILGSAILLAIRYRLINIDRLEEQNIYQLLVIVMFLFLAISIGGITVMDEYVGNLTGGSFKHDHTHGFSSLYSMGLIILANATYQFIVYTRKLKQENDLTI</sequence>
<feature type="transmembrane region" description="Helical" evidence="1">
    <location>
        <begin position="89"/>
        <end position="109"/>
    </location>
</feature>
<name>A0AAU7K879_9SPHI</name>
<dbReference type="RefSeq" id="WP_406826062.1">
    <property type="nucleotide sequence ID" value="NZ_CP157485.1"/>
</dbReference>
<keyword evidence="1" id="KW-1133">Transmembrane helix</keyword>
<accession>A0AAU7K879</accession>